<keyword evidence="1" id="KW-1133">Transmembrane helix</keyword>
<dbReference type="Proteomes" id="UP000218334">
    <property type="component" value="Unassembled WGS sequence"/>
</dbReference>
<dbReference type="EMBL" id="KZ293442">
    <property type="protein sequence ID" value="PBK66116.1"/>
    <property type="molecule type" value="Genomic_DNA"/>
</dbReference>
<keyword evidence="3" id="KW-1185">Reference proteome</keyword>
<evidence type="ECO:0000313" key="2">
    <source>
        <dbReference type="EMBL" id="PBK66116.1"/>
    </source>
</evidence>
<sequence length="105" mass="11824">MSTTTLSRALSLTLSPIHMHVDQHHKFPSCFNLDADPGTIMQAAAQSPSFHDHWWPSPPSLILVICSISVVILGRQRFGRCIVQRRPSSTGLLWNRRRTAPSHRT</sequence>
<keyword evidence="1" id="KW-0472">Membrane</keyword>
<keyword evidence="1" id="KW-0812">Transmembrane</keyword>
<gene>
    <name evidence="2" type="ORF">ARMSODRAFT_369879</name>
</gene>
<feature type="transmembrane region" description="Helical" evidence="1">
    <location>
        <begin position="60"/>
        <end position="78"/>
    </location>
</feature>
<organism evidence="2 3">
    <name type="scientific">Armillaria solidipes</name>
    <dbReference type="NCBI Taxonomy" id="1076256"/>
    <lineage>
        <taxon>Eukaryota</taxon>
        <taxon>Fungi</taxon>
        <taxon>Dikarya</taxon>
        <taxon>Basidiomycota</taxon>
        <taxon>Agaricomycotina</taxon>
        <taxon>Agaricomycetes</taxon>
        <taxon>Agaricomycetidae</taxon>
        <taxon>Agaricales</taxon>
        <taxon>Marasmiineae</taxon>
        <taxon>Physalacriaceae</taxon>
        <taxon>Armillaria</taxon>
    </lineage>
</organism>
<reference evidence="3" key="1">
    <citation type="journal article" date="2017" name="Nat. Ecol. Evol.">
        <title>Genome expansion and lineage-specific genetic innovations in the forest pathogenic fungi Armillaria.</title>
        <authorList>
            <person name="Sipos G."/>
            <person name="Prasanna A.N."/>
            <person name="Walter M.C."/>
            <person name="O'Connor E."/>
            <person name="Balint B."/>
            <person name="Krizsan K."/>
            <person name="Kiss B."/>
            <person name="Hess J."/>
            <person name="Varga T."/>
            <person name="Slot J."/>
            <person name="Riley R."/>
            <person name="Boka B."/>
            <person name="Rigling D."/>
            <person name="Barry K."/>
            <person name="Lee J."/>
            <person name="Mihaltcheva S."/>
            <person name="LaButti K."/>
            <person name="Lipzen A."/>
            <person name="Waldron R."/>
            <person name="Moloney N.M."/>
            <person name="Sperisen C."/>
            <person name="Kredics L."/>
            <person name="Vagvoelgyi C."/>
            <person name="Patrignani A."/>
            <person name="Fitzpatrick D."/>
            <person name="Nagy I."/>
            <person name="Doyle S."/>
            <person name="Anderson J.B."/>
            <person name="Grigoriev I.V."/>
            <person name="Gueldener U."/>
            <person name="Muensterkoetter M."/>
            <person name="Nagy L.G."/>
        </authorList>
    </citation>
    <scope>NUCLEOTIDE SEQUENCE [LARGE SCALE GENOMIC DNA]</scope>
    <source>
        <strain evidence="3">28-4</strain>
    </source>
</reference>
<evidence type="ECO:0000256" key="1">
    <source>
        <dbReference type="SAM" id="Phobius"/>
    </source>
</evidence>
<proteinExistence type="predicted"/>
<accession>A0A2H3BSS8</accession>
<evidence type="ECO:0000313" key="3">
    <source>
        <dbReference type="Proteomes" id="UP000218334"/>
    </source>
</evidence>
<protein>
    <submittedName>
        <fullName evidence="2">Uncharacterized protein</fullName>
    </submittedName>
</protein>
<name>A0A2H3BSS8_9AGAR</name>
<dbReference type="AlphaFoldDB" id="A0A2H3BSS8"/>